<dbReference type="PANTHER" id="PTHR37299:SF1">
    <property type="entry name" value="STAGE 0 SPORULATION PROTEIN A HOMOLOG"/>
    <property type="match status" value="1"/>
</dbReference>
<sequence length="253" mass="29376">MTYSSVLIDDEIHCTESLQLLLEVASPQIKVVAKFNDGAAALEYLRKHRVDLVFLDIEMPEISGFEILNRLEQLLFDVIFVTAYDQYAIKAFTYSAISYLLKPVDADDLKETLHRWQQKKNKVLAQDQLGLMHDLMTSITKPKTKVALPTSDGLEFLEIQYIVRCESESNYTRLFCKDKSKHLICRTLKEVEKVLHENGFIRVHHSHLVNPRFIKKFLRHDGGFIVMEDGTQISVSRTKKDRLFDLFNNVERL</sequence>
<evidence type="ECO:0000313" key="5">
    <source>
        <dbReference type="Proteomes" id="UP001164653"/>
    </source>
</evidence>
<gene>
    <name evidence="4" type="ORF">ON006_13490</name>
</gene>
<dbReference type="SMART" id="SM00448">
    <property type="entry name" value="REC"/>
    <property type="match status" value="1"/>
</dbReference>
<reference evidence="4" key="1">
    <citation type="submission" date="2022-11" db="EMBL/GenBank/DDBJ databases">
        <title>Dyadobacter pollutisoli sp. nov., isolated from plastic dumped soil.</title>
        <authorList>
            <person name="Kim J.M."/>
            <person name="Kim K.R."/>
            <person name="Lee J.K."/>
            <person name="Hao L."/>
            <person name="Jeon C.O."/>
        </authorList>
    </citation>
    <scope>NUCLEOTIDE SEQUENCE</scope>
    <source>
        <strain evidence="4">U1</strain>
    </source>
</reference>
<dbReference type="PANTHER" id="PTHR37299">
    <property type="entry name" value="TRANSCRIPTIONAL REGULATOR-RELATED"/>
    <property type="match status" value="1"/>
</dbReference>
<dbReference type="InterPro" id="IPR001789">
    <property type="entry name" value="Sig_transdc_resp-reg_receiver"/>
</dbReference>
<dbReference type="KEGG" id="dpf:ON006_13490"/>
<dbReference type="PROSITE" id="PS50930">
    <property type="entry name" value="HTH_LYTTR"/>
    <property type="match status" value="1"/>
</dbReference>
<dbReference type="SMART" id="SM00850">
    <property type="entry name" value="LytTR"/>
    <property type="match status" value="1"/>
</dbReference>
<dbReference type="Pfam" id="PF04397">
    <property type="entry name" value="LytTR"/>
    <property type="match status" value="1"/>
</dbReference>
<dbReference type="EMBL" id="CP112998">
    <property type="protein sequence ID" value="WAC14950.1"/>
    <property type="molecule type" value="Genomic_DNA"/>
</dbReference>
<protein>
    <submittedName>
        <fullName evidence="4">LytTR family DNA-binding domain-containing protein</fullName>
    </submittedName>
</protein>
<proteinExistence type="predicted"/>
<feature type="modified residue" description="4-aspartylphosphate" evidence="1">
    <location>
        <position position="56"/>
    </location>
</feature>
<keyword evidence="1" id="KW-0597">Phosphoprotein</keyword>
<dbReference type="PROSITE" id="PS50110">
    <property type="entry name" value="RESPONSE_REGULATORY"/>
    <property type="match status" value="1"/>
</dbReference>
<dbReference type="InterPro" id="IPR011006">
    <property type="entry name" value="CheY-like_superfamily"/>
</dbReference>
<dbReference type="GO" id="GO:0003677">
    <property type="term" value="F:DNA binding"/>
    <property type="evidence" value="ECO:0007669"/>
    <property type="project" value="UniProtKB-KW"/>
</dbReference>
<feature type="domain" description="Response regulatory" evidence="2">
    <location>
        <begin position="4"/>
        <end position="117"/>
    </location>
</feature>
<keyword evidence="5" id="KW-1185">Reference proteome</keyword>
<dbReference type="Proteomes" id="UP001164653">
    <property type="component" value="Chromosome"/>
</dbReference>
<dbReference type="Gene3D" id="2.40.50.1020">
    <property type="entry name" value="LytTr DNA-binding domain"/>
    <property type="match status" value="1"/>
</dbReference>
<feature type="domain" description="HTH LytTR-type" evidence="3">
    <location>
        <begin position="146"/>
        <end position="249"/>
    </location>
</feature>
<dbReference type="AlphaFoldDB" id="A0A9E8NDW5"/>
<accession>A0A9E8NDW5</accession>
<dbReference type="InterPro" id="IPR007492">
    <property type="entry name" value="LytTR_DNA-bd_dom"/>
</dbReference>
<evidence type="ECO:0000313" key="4">
    <source>
        <dbReference type="EMBL" id="WAC14950.1"/>
    </source>
</evidence>
<dbReference type="RefSeq" id="WP_244820317.1">
    <property type="nucleotide sequence ID" value="NZ_CP112998.1"/>
</dbReference>
<dbReference type="Pfam" id="PF00072">
    <property type="entry name" value="Response_reg"/>
    <property type="match status" value="1"/>
</dbReference>
<evidence type="ECO:0000259" key="2">
    <source>
        <dbReference type="PROSITE" id="PS50110"/>
    </source>
</evidence>
<evidence type="ECO:0000256" key="1">
    <source>
        <dbReference type="PROSITE-ProRule" id="PRU00169"/>
    </source>
</evidence>
<dbReference type="GO" id="GO:0000156">
    <property type="term" value="F:phosphorelay response regulator activity"/>
    <property type="evidence" value="ECO:0007669"/>
    <property type="project" value="InterPro"/>
</dbReference>
<organism evidence="4 5">
    <name type="scientific">Dyadobacter pollutisoli</name>
    <dbReference type="NCBI Taxonomy" id="2910158"/>
    <lineage>
        <taxon>Bacteria</taxon>
        <taxon>Pseudomonadati</taxon>
        <taxon>Bacteroidota</taxon>
        <taxon>Cytophagia</taxon>
        <taxon>Cytophagales</taxon>
        <taxon>Spirosomataceae</taxon>
        <taxon>Dyadobacter</taxon>
    </lineage>
</organism>
<evidence type="ECO:0000259" key="3">
    <source>
        <dbReference type="PROSITE" id="PS50930"/>
    </source>
</evidence>
<keyword evidence="4" id="KW-0238">DNA-binding</keyword>
<dbReference type="Gene3D" id="3.40.50.2300">
    <property type="match status" value="1"/>
</dbReference>
<dbReference type="SUPFAM" id="SSF52172">
    <property type="entry name" value="CheY-like"/>
    <property type="match status" value="1"/>
</dbReference>
<name>A0A9E8NDW5_9BACT</name>
<dbReference type="InterPro" id="IPR046947">
    <property type="entry name" value="LytR-like"/>
</dbReference>